<dbReference type="PANTHER" id="PTHR34216">
    <property type="match status" value="1"/>
</dbReference>
<organism evidence="5 6">
    <name type="scientific">Lutispora saccharofermentans</name>
    <dbReference type="NCBI Taxonomy" id="3024236"/>
    <lineage>
        <taxon>Bacteria</taxon>
        <taxon>Bacillati</taxon>
        <taxon>Bacillota</taxon>
        <taxon>Clostridia</taxon>
        <taxon>Lutisporales</taxon>
        <taxon>Lutisporaceae</taxon>
        <taxon>Lutispora</taxon>
    </lineage>
</organism>
<dbReference type="Proteomes" id="UP001651880">
    <property type="component" value="Unassembled WGS sequence"/>
</dbReference>
<evidence type="ECO:0000313" key="5">
    <source>
        <dbReference type="EMBL" id="MCQ1531062.1"/>
    </source>
</evidence>
<dbReference type="InterPro" id="IPR002509">
    <property type="entry name" value="NODB_dom"/>
</dbReference>
<evidence type="ECO:0000313" key="6">
    <source>
        <dbReference type="Proteomes" id="UP001651880"/>
    </source>
</evidence>
<keyword evidence="2 3" id="KW-0732">Signal</keyword>
<sequence length="354" mass="39975">MKKVTIIFYLILCITLIGCTNPGVPASNTPDESKEGQTIDEKPSPDIEIEEIDYEKIKPNENGQVMILMYHGIGEEESEWVRTPENFRKDLQTLYDNGYRLISLRDFVDNKINVEAGYTPVVITFDDGLLNQFNLIEDSEGNKIDPNCAVGLLESFNKEHPDFGKSASFFVYYPIPFRQKELIKEKYEFLINNGYEIGNHGYNHENLGKISIEEVQKSLGKNVQKTKEILPDYEVQSLALPYGAAPKGENYKYVVSGSSEGSAYNHKAVLLVGSNPAPSPVSIKFNPQRLPRVRGSEMLVAGTGIYDYIKYFDKNPDKRYISDGNINTVTIPESESNNIDKNRLGDMKLITYNP</sequence>
<evidence type="ECO:0000256" key="2">
    <source>
        <dbReference type="ARBA" id="ARBA00022729"/>
    </source>
</evidence>
<dbReference type="InterPro" id="IPR011330">
    <property type="entry name" value="Glyco_hydro/deAcase_b/a-brl"/>
</dbReference>
<feature type="domain" description="NodB homology" evidence="4">
    <location>
        <begin position="120"/>
        <end position="246"/>
    </location>
</feature>
<comment type="caution">
    <text evidence="5">The sequence shown here is derived from an EMBL/GenBank/DDBJ whole genome shotgun (WGS) entry which is preliminary data.</text>
</comment>
<evidence type="ECO:0000256" key="1">
    <source>
        <dbReference type="ARBA" id="ARBA00004613"/>
    </source>
</evidence>
<feature type="chain" id="PRO_5047490040" evidence="3">
    <location>
        <begin position="26"/>
        <end position="354"/>
    </location>
</feature>
<evidence type="ECO:0000256" key="3">
    <source>
        <dbReference type="SAM" id="SignalP"/>
    </source>
</evidence>
<reference evidence="5 6" key="1">
    <citation type="submission" date="2021-10" db="EMBL/GenBank/DDBJ databases">
        <title>Lutispora strain m25 sp. nov., a thermophilic, non-spore-forming bacterium isolated from a lab-scale methanogenic bioreactor digesting anaerobic sludge.</title>
        <authorList>
            <person name="El Houari A."/>
            <person name="Mcdonald J."/>
        </authorList>
    </citation>
    <scope>NUCLEOTIDE SEQUENCE [LARGE SCALE GENOMIC DNA]</scope>
    <source>
        <strain evidence="6">m25</strain>
    </source>
</reference>
<dbReference type="Pfam" id="PF01522">
    <property type="entry name" value="Polysacc_deac_1"/>
    <property type="match status" value="1"/>
</dbReference>
<dbReference type="RefSeq" id="WP_255228578.1">
    <property type="nucleotide sequence ID" value="NZ_JAJEKE010000017.1"/>
</dbReference>
<evidence type="ECO:0000259" key="4">
    <source>
        <dbReference type="Pfam" id="PF01522"/>
    </source>
</evidence>
<gene>
    <name evidence="5" type="ORF">LJD61_16165</name>
</gene>
<proteinExistence type="predicted"/>
<feature type="signal peptide" evidence="3">
    <location>
        <begin position="1"/>
        <end position="25"/>
    </location>
</feature>
<comment type="subcellular location">
    <subcellularLocation>
        <location evidence="1">Secreted</location>
    </subcellularLocation>
</comment>
<keyword evidence="6" id="KW-1185">Reference proteome</keyword>
<accession>A0ABT1NIH2</accession>
<dbReference type="SUPFAM" id="SSF88713">
    <property type="entry name" value="Glycoside hydrolase/deacetylase"/>
    <property type="match status" value="1"/>
</dbReference>
<dbReference type="EMBL" id="JAJEKE010000017">
    <property type="protein sequence ID" value="MCQ1531062.1"/>
    <property type="molecule type" value="Genomic_DNA"/>
</dbReference>
<name>A0ABT1NIH2_9FIRM</name>
<dbReference type="Gene3D" id="3.20.20.370">
    <property type="entry name" value="Glycoside hydrolase/deacetylase"/>
    <property type="match status" value="1"/>
</dbReference>
<dbReference type="PANTHER" id="PTHR34216:SF3">
    <property type="entry name" value="POLY-BETA-1,6-N-ACETYL-D-GLUCOSAMINE N-DEACETYLASE"/>
    <property type="match status" value="1"/>
</dbReference>
<dbReference type="InterPro" id="IPR051398">
    <property type="entry name" value="Polysacch_Deacetylase"/>
</dbReference>
<protein>
    <submittedName>
        <fullName evidence="5">Polysaccharide deacetylase family protein</fullName>
    </submittedName>
</protein>
<dbReference type="PROSITE" id="PS51257">
    <property type="entry name" value="PROKAR_LIPOPROTEIN"/>
    <property type="match status" value="1"/>
</dbReference>